<dbReference type="Pfam" id="PF13839">
    <property type="entry name" value="PC-Esterase"/>
    <property type="match status" value="2"/>
</dbReference>
<evidence type="ECO:0000313" key="10">
    <source>
        <dbReference type="EMBL" id="OMO77735.1"/>
    </source>
</evidence>
<dbReference type="GO" id="GO:0016413">
    <property type="term" value="F:O-acetyltransferase activity"/>
    <property type="evidence" value="ECO:0007669"/>
    <property type="project" value="InterPro"/>
</dbReference>
<evidence type="ECO:0008006" key="12">
    <source>
        <dbReference type="Google" id="ProtNLM"/>
    </source>
</evidence>
<keyword evidence="4" id="KW-0735">Signal-anchor</keyword>
<sequence length="905" mass="103047">MTKNTSSDFSKKSKQCNPIEPFLGILGFILATCFLVGGFFYLEYRAVLRPGVPLFGITGAPSASPLEDYEVKAAIDTAAAATTVNTNGRPGFLEEGGESCDIYDGNWVWDDDYPLYQSQDCPFVDSGFRCLENGRPDSYYTKWRWQPNACDLPRFNATLMLEKLRNRRLAFIGDSIGRNQWESMLCMLAAAVPNKDSIYEVNGSPITKHKGFLSFKFEDYNCTVEYYRSPYLVVQGTSPKGSPKGVRMTLKLNLMTWSHQQWRDADVLVFNTGHWWSYQKTINHGCYFQEGSEVKMDMDLETAFHKAIETLVHFVTTRVDPNRTQVLLRTYAPVHFRGGTWKTGGHCHQLKLPDFGPLPNKTEKLVDLVTDVLSNHPQGFEMIQMMNITPMTYRRQDGHTSLYHFGPGSGPGPLNRQDCSHWCLPGVPDSWNELIYALFLQRESSRSSTSPENSETPLMKKNNTTTQDLNTITHLDFPKKIKQFNLLEPFLAFLGFTLVACLFTACFFYLNSPAVISHGFPFVRLNAAASSSSFQAETGTNQRFGFLDEGGDGCDIYDGKWVWDDNYPLYQSPDCPFIDSGFRCSENGRPDRFYTKWRWQPKSCNLPRFNATIMLEKLRNRRIAFIGDSIGRNQWESLLCMLSSVIPNKDSIYEVNGSPITKHKGFLVFKFVDFNCTVEYYRAPFLVAQRSAPPGAPKGVKMTLRLDRMTLTRRQWADADVLVFNSGHWWTHEKTTNRGCYFQEGTQVNLKMDLATAFKKSMETLVDFVHTKVNTNKTQVLFRTYAPAHFRGGAWNNGGFCHHIKLPDFGPVPNRTEKVVDIAYDVLSKQHPGRLRVMEMMNVTPMTYTRQDGHSSLYHFGAGNESEPPGEDCSHWCLPGVPDSWNELLYAHFLKRELLHSQAPL</sequence>
<keyword evidence="3 7" id="KW-0812">Transmembrane</keyword>
<evidence type="ECO:0000256" key="6">
    <source>
        <dbReference type="ARBA" id="ARBA00023136"/>
    </source>
</evidence>
<comment type="subcellular location">
    <subcellularLocation>
        <location evidence="1">Membrane</location>
        <topology evidence="1">Single-pass membrane protein</topology>
    </subcellularLocation>
</comment>
<accession>A0A1R3I555</accession>
<dbReference type="PANTHER" id="PTHR32285">
    <property type="entry name" value="PROTEIN TRICHOME BIREFRINGENCE-LIKE 9-RELATED"/>
    <property type="match status" value="1"/>
</dbReference>
<dbReference type="Pfam" id="PF14416">
    <property type="entry name" value="PMR5N"/>
    <property type="match status" value="2"/>
</dbReference>
<feature type="domain" description="Trichome birefringence-like N-terminal" evidence="9">
    <location>
        <begin position="98"/>
        <end position="151"/>
    </location>
</feature>
<dbReference type="InterPro" id="IPR026057">
    <property type="entry name" value="TBL_C"/>
</dbReference>
<dbReference type="AlphaFoldDB" id="A0A1R3I555"/>
<protein>
    <recommendedName>
        <fullName evidence="12">Trichome birefringence-like N-terminal domain-containing protein</fullName>
    </recommendedName>
</protein>
<dbReference type="InterPro" id="IPR025846">
    <property type="entry name" value="TBL_N"/>
</dbReference>
<dbReference type="Proteomes" id="UP000188268">
    <property type="component" value="Unassembled WGS sequence"/>
</dbReference>
<organism evidence="10 11">
    <name type="scientific">Corchorus capsularis</name>
    <name type="common">Jute</name>
    <dbReference type="NCBI Taxonomy" id="210143"/>
    <lineage>
        <taxon>Eukaryota</taxon>
        <taxon>Viridiplantae</taxon>
        <taxon>Streptophyta</taxon>
        <taxon>Embryophyta</taxon>
        <taxon>Tracheophyta</taxon>
        <taxon>Spermatophyta</taxon>
        <taxon>Magnoliopsida</taxon>
        <taxon>eudicotyledons</taxon>
        <taxon>Gunneridae</taxon>
        <taxon>Pentapetalae</taxon>
        <taxon>rosids</taxon>
        <taxon>malvids</taxon>
        <taxon>Malvales</taxon>
        <taxon>Malvaceae</taxon>
        <taxon>Grewioideae</taxon>
        <taxon>Apeibeae</taxon>
        <taxon>Corchorus</taxon>
    </lineage>
</organism>
<feature type="transmembrane region" description="Helical" evidence="7">
    <location>
        <begin position="22"/>
        <end position="42"/>
    </location>
</feature>
<feature type="domain" description="Trichome birefringence-like C-terminal" evidence="8">
    <location>
        <begin position="152"/>
        <end position="437"/>
    </location>
</feature>
<keyword evidence="6 7" id="KW-0472">Membrane</keyword>
<comment type="similarity">
    <text evidence="2">Belongs to the PC-esterase family. TBL subfamily.</text>
</comment>
<proteinExistence type="inferred from homology"/>
<dbReference type="PANTHER" id="PTHR32285:SF212">
    <property type="entry name" value="PROTEIN TRICHOME BIREFRINGENCE-LIKE 11"/>
    <property type="match status" value="1"/>
</dbReference>
<dbReference type="GO" id="GO:0005794">
    <property type="term" value="C:Golgi apparatus"/>
    <property type="evidence" value="ECO:0007669"/>
    <property type="project" value="TreeGrafter"/>
</dbReference>
<dbReference type="GO" id="GO:0016020">
    <property type="term" value="C:membrane"/>
    <property type="evidence" value="ECO:0007669"/>
    <property type="project" value="UniProtKB-SubCell"/>
</dbReference>
<keyword evidence="5 7" id="KW-1133">Transmembrane helix</keyword>
<reference evidence="10 11" key="1">
    <citation type="submission" date="2013-09" db="EMBL/GenBank/DDBJ databases">
        <title>Corchorus capsularis genome sequencing.</title>
        <authorList>
            <person name="Alam M."/>
            <person name="Haque M.S."/>
            <person name="Islam M.S."/>
            <person name="Emdad E.M."/>
            <person name="Islam M.M."/>
            <person name="Ahmed B."/>
            <person name="Halim A."/>
            <person name="Hossen Q.M.M."/>
            <person name="Hossain M.Z."/>
            <person name="Ahmed R."/>
            <person name="Khan M.M."/>
            <person name="Islam R."/>
            <person name="Rashid M.M."/>
            <person name="Khan S.A."/>
            <person name="Rahman M.S."/>
            <person name="Alam M."/>
        </authorList>
    </citation>
    <scope>NUCLEOTIDE SEQUENCE [LARGE SCALE GENOMIC DNA]</scope>
    <source>
        <strain evidence="11">cv. CVL-1</strain>
        <tissue evidence="10">Whole seedling</tissue>
    </source>
</reference>
<evidence type="ECO:0000256" key="2">
    <source>
        <dbReference type="ARBA" id="ARBA00007727"/>
    </source>
</evidence>
<dbReference type="InterPro" id="IPR029962">
    <property type="entry name" value="TBL"/>
</dbReference>
<dbReference type="OMA" id="MTYRRQD"/>
<feature type="domain" description="Trichome birefringence-like C-terminal" evidence="8">
    <location>
        <begin position="606"/>
        <end position="891"/>
    </location>
</feature>
<evidence type="ECO:0000259" key="8">
    <source>
        <dbReference type="Pfam" id="PF13839"/>
    </source>
</evidence>
<name>A0A1R3I555_COCAP</name>
<evidence type="ECO:0000256" key="4">
    <source>
        <dbReference type="ARBA" id="ARBA00022968"/>
    </source>
</evidence>
<evidence type="ECO:0000256" key="7">
    <source>
        <dbReference type="SAM" id="Phobius"/>
    </source>
</evidence>
<feature type="transmembrane region" description="Helical" evidence="7">
    <location>
        <begin position="490"/>
        <end position="510"/>
    </location>
</feature>
<gene>
    <name evidence="10" type="ORF">CCACVL1_14856</name>
</gene>
<evidence type="ECO:0000259" key="9">
    <source>
        <dbReference type="Pfam" id="PF14416"/>
    </source>
</evidence>
<evidence type="ECO:0000256" key="1">
    <source>
        <dbReference type="ARBA" id="ARBA00004167"/>
    </source>
</evidence>
<dbReference type="Gramene" id="OMO77735">
    <property type="protein sequence ID" value="OMO77735"/>
    <property type="gene ID" value="CCACVL1_14856"/>
</dbReference>
<evidence type="ECO:0000256" key="5">
    <source>
        <dbReference type="ARBA" id="ARBA00022989"/>
    </source>
</evidence>
<dbReference type="EMBL" id="AWWV01010696">
    <property type="protein sequence ID" value="OMO77735.1"/>
    <property type="molecule type" value="Genomic_DNA"/>
</dbReference>
<keyword evidence="11" id="KW-1185">Reference proteome</keyword>
<dbReference type="OrthoDB" id="630188at2759"/>
<comment type="caution">
    <text evidence="10">The sequence shown here is derived from an EMBL/GenBank/DDBJ whole genome shotgun (WGS) entry which is preliminary data.</text>
</comment>
<evidence type="ECO:0000256" key="3">
    <source>
        <dbReference type="ARBA" id="ARBA00022692"/>
    </source>
</evidence>
<evidence type="ECO:0000313" key="11">
    <source>
        <dbReference type="Proteomes" id="UP000188268"/>
    </source>
</evidence>
<feature type="domain" description="Trichome birefringence-like N-terminal" evidence="9">
    <location>
        <begin position="553"/>
        <end position="605"/>
    </location>
</feature>